<protein>
    <submittedName>
        <fullName evidence="1">Acyl-CoA thioesterase</fullName>
    </submittedName>
</protein>
<dbReference type="GO" id="GO:0047617">
    <property type="term" value="F:fatty acyl-CoA hydrolase activity"/>
    <property type="evidence" value="ECO:0007669"/>
    <property type="project" value="TreeGrafter"/>
</dbReference>
<dbReference type="RefSeq" id="WP_153736576.1">
    <property type="nucleotide sequence ID" value="NZ_WJNG01000007.1"/>
</dbReference>
<dbReference type="AlphaFoldDB" id="A0A6A8DGU1"/>
<evidence type="ECO:0000313" key="2">
    <source>
        <dbReference type="Proteomes" id="UP000799092"/>
    </source>
</evidence>
<reference evidence="1" key="1">
    <citation type="submission" date="2019-11" db="EMBL/GenBank/DDBJ databases">
        <authorList>
            <person name="Li J."/>
        </authorList>
    </citation>
    <scope>NUCLEOTIDE SEQUENCE</scope>
    <source>
        <strain evidence="1">B6B</strain>
    </source>
</reference>
<dbReference type="SUPFAM" id="SSF54637">
    <property type="entry name" value="Thioesterase/thiol ester dehydrase-isomerase"/>
    <property type="match status" value="1"/>
</dbReference>
<comment type="caution">
    <text evidence="1">The sequence shown here is derived from an EMBL/GenBank/DDBJ whole genome shotgun (WGS) entry which is preliminary data.</text>
</comment>
<dbReference type="Gene3D" id="3.10.129.10">
    <property type="entry name" value="Hotdog Thioesterase"/>
    <property type="match status" value="1"/>
</dbReference>
<dbReference type="Proteomes" id="UP000799092">
    <property type="component" value="Unassembled WGS sequence"/>
</dbReference>
<dbReference type="EMBL" id="WJNG01000007">
    <property type="protein sequence ID" value="MRH42931.1"/>
    <property type="molecule type" value="Genomic_DNA"/>
</dbReference>
<name>A0A6A8DGU1_9BACI</name>
<keyword evidence="2" id="KW-1185">Reference proteome</keyword>
<gene>
    <name evidence="1" type="ORF">GH741_09550</name>
</gene>
<dbReference type="OrthoDB" id="9799036at2"/>
<dbReference type="PANTHER" id="PTHR31793:SF24">
    <property type="entry name" value="LONG-CHAIN ACYL-COA THIOESTERASE FADM"/>
    <property type="match status" value="1"/>
</dbReference>
<sequence>MKAINYIEDFDQWKREFSFYIPIKIRFAETDMFGHLNNVFVFMYFEEARIELLKTVGFFQSSSKFDTMPIVADLQCDYIKQIYFHDELRVYVKVNYVGNTSLDIHYLVTNKLDEVCLTARGRMVQVNSTTGKPVPFTENMREKLLSI</sequence>
<organism evidence="1 2">
    <name type="scientific">Aquibacillus halophilus</name>
    <dbReference type="NCBI Taxonomy" id="930132"/>
    <lineage>
        <taxon>Bacteria</taxon>
        <taxon>Bacillati</taxon>
        <taxon>Bacillota</taxon>
        <taxon>Bacilli</taxon>
        <taxon>Bacillales</taxon>
        <taxon>Bacillaceae</taxon>
        <taxon>Aquibacillus</taxon>
    </lineage>
</organism>
<dbReference type="InterPro" id="IPR050563">
    <property type="entry name" value="4-hydroxybenzoyl-CoA_TE"/>
</dbReference>
<dbReference type="Pfam" id="PF13279">
    <property type="entry name" value="4HBT_2"/>
    <property type="match status" value="1"/>
</dbReference>
<proteinExistence type="predicted"/>
<dbReference type="CDD" id="cd00586">
    <property type="entry name" value="4HBT"/>
    <property type="match status" value="1"/>
</dbReference>
<evidence type="ECO:0000313" key="1">
    <source>
        <dbReference type="EMBL" id="MRH42931.1"/>
    </source>
</evidence>
<accession>A0A6A8DGU1</accession>
<dbReference type="InterPro" id="IPR029069">
    <property type="entry name" value="HotDog_dom_sf"/>
</dbReference>
<dbReference type="PANTHER" id="PTHR31793">
    <property type="entry name" value="4-HYDROXYBENZOYL-COA THIOESTERASE FAMILY MEMBER"/>
    <property type="match status" value="1"/>
</dbReference>